<keyword evidence="1" id="KW-1133">Transmembrane helix</keyword>
<dbReference type="AlphaFoldDB" id="A0A8D8GSD3"/>
<keyword evidence="1" id="KW-0812">Transmembrane</keyword>
<dbReference type="EMBL" id="HBUE01056581">
    <property type="protein sequence ID" value="CAG6466673.1"/>
    <property type="molecule type" value="Transcribed_RNA"/>
</dbReference>
<evidence type="ECO:0000259" key="2">
    <source>
        <dbReference type="Pfam" id="PF16028"/>
    </source>
</evidence>
<dbReference type="Pfam" id="PF16028">
    <property type="entry name" value="SLC3A2_N"/>
    <property type="match status" value="1"/>
</dbReference>
<reference evidence="3" key="1">
    <citation type="submission" date="2021-05" db="EMBL/GenBank/DDBJ databases">
        <authorList>
            <person name="Alioto T."/>
            <person name="Alioto T."/>
            <person name="Gomez Garrido J."/>
        </authorList>
    </citation>
    <scope>NUCLEOTIDE SEQUENCE</scope>
</reference>
<sequence>MTINEKTRLLPKDYQKSYVIPIPQEDINNNNNNNNDSDYDYGSYALTKAELSSYIDDPFWIRVRYVCFSLYWLLCLVALFISCYIAVSALESGLCGREGGPTLNGDGNSSLGSTTVITPVQTTEATLVSATDDGSGVIFRLLSQPA</sequence>
<evidence type="ECO:0000313" key="3">
    <source>
        <dbReference type="EMBL" id="CAG6517738.1"/>
    </source>
</evidence>
<dbReference type="EMBL" id="HBUE01175855">
    <property type="protein sequence ID" value="CAG6517738.1"/>
    <property type="molecule type" value="Transcribed_RNA"/>
</dbReference>
<keyword evidence="1" id="KW-0472">Membrane</keyword>
<dbReference type="EMBL" id="HBUE01281384">
    <property type="protein sequence ID" value="CAG6569265.1"/>
    <property type="molecule type" value="Transcribed_RNA"/>
</dbReference>
<protein>
    <submittedName>
        <fullName evidence="3">(northern house mosquito) hypothetical protein</fullName>
    </submittedName>
</protein>
<feature type="transmembrane region" description="Helical" evidence="1">
    <location>
        <begin position="65"/>
        <end position="87"/>
    </location>
</feature>
<dbReference type="InterPro" id="IPR031984">
    <property type="entry name" value="SLC3A2_N"/>
</dbReference>
<name>A0A8D8GSD3_CULPI</name>
<organism evidence="3">
    <name type="scientific">Culex pipiens</name>
    <name type="common">House mosquito</name>
    <dbReference type="NCBI Taxonomy" id="7175"/>
    <lineage>
        <taxon>Eukaryota</taxon>
        <taxon>Metazoa</taxon>
        <taxon>Ecdysozoa</taxon>
        <taxon>Arthropoda</taxon>
        <taxon>Hexapoda</taxon>
        <taxon>Insecta</taxon>
        <taxon>Pterygota</taxon>
        <taxon>Neoptera</taxon>
        <taxon>Endopterygota</taxon>
        <taxon>Diptera</taxon>
        <taxon>Nematocera</taxon>
        <taxon>Culicoidea</taxon>
        <taxon>Culicidae</taxon>
        <taxon>Culicinae</taxon>
        <taxon>Culicini</taxon>
        <taxon>Culex</taxon>
        <taxon>Culex</taxon>
    </lineage>
</organism>
<feature type="domain" description="Solute carrier family 3 member 2 N-terminal" evidence="2">
    <location>
        <begin position="43"/>
        <end position="89"/>
    </location>
</feature>
<accession>A0A8D8GSD3</accession>
<evidence type="ECO:0000256" key="1">
    <source>
        <dbReference type="SAM" id="Phobius"/>
    </source>
</evidence>
<proteinExistence type="predicted"/>